<evidence type="ECO:0000313" key="4">
    <source>
        <dbReference type="Proteomes" id="UP000547528"/>
    </source>
</evidence>
<gene>
    <name evidence="3" type="ORF">FHX47_001038</name>
</gene>
<dbReference type="Pfam" id="PF07811">
    <property type="entry name" value="TadE"/>
    <property type="match status" value="1"/>
</dbReference>
<feature type="domain" description="TadE-like" evidence="2">
    <location>
        <begin position="11"/>
        <end position="53"/>
    </location>
</feature>
<evidence type="ECO:0000313" key="3">
    <source>
        <dbReference type="EMBL" id="MBB3667445.1"/>
    </source>
</evidence>
<dbReference type="RefSeq" id="WP_343064306.1">
    <property type="nucleotide sequence ID" value="NZ_BAABKR010000001.1"/>
</dbReference>
<name>A0A7W5XKX0_9MICC</name>
<keyword evidence="4" id="KW-1185">Reference proteome</keyword>
<keyword evidence="1" id="KW-0472">Membrane</keyword>
<keyword evidence="1" id="KW-0812">Transmembrane</keyword>
<keyword evidence="1" id="KW-1133">Transmembrane helix</keyword>
<evidence type="ECO:0000259" key="2">
    <source>
        <dbReference type="Pfam" id="PF07811"/>
    </source>
</evidence>
<comment type="caution">
    <text evidence="3">The sequence shown here is derived from an EMBL/GenBank/DDBJ whole genome shotgun (WGS) entry which is preliminary data.</text>
</comment>
<accession>A0A7W5XKX0</accession>
<organism evidence="3 4">
    <name type="scientific">Garicola koreensis</name>
    <dbReference type="NCBI Taxonomy" id="1262554"/>
    <lineage>
        <taxon>Bacteria</taxon>
        <taxon>Bacillati</taxon>
        <taxon>Actinomycetota</taxon>
        <taxon>Actinomycetes</taxon>
        <taxon>Micrococcales</taxon>
        <taxon>Micrococcaceae</taxon>
        <taxon>Garicola</taxon>
    </lineage>
</organism>
<protein>
    <submittedName>
        <fullName evidence="3">Flp pilus assembly protein TadG</fullName>
    </submittedName>
</protein>
<dbReference type="EMBL" id="JACIBT010000001">
    <property type="protein sequence ID" value="MBB3667445.1"/>
    <property type="molecule type" value="Genomic_DNA"/>
</dbReference>
<dbReference type="Proteomes" id="UP000547528">
    <property type="component" value="Unassembled WGS sequence"/>
</dbReference>
<evidence type="ECO:0000256" key="1">
    <source>
        <dbReference type="SAM" id="Phobius"/>
    </source>
</evidence>
<dbReference type="InterPro" id="IPR012495">
    <property type="entry name" value="TadE-like_dom"/>
</dbReference>
<feature type="transmembrane region" description="Helical" evidence="1">
    <location>
        <begin position="20"/>
        <end position="40"/>
    </location>
</feature>
<dbReference type="AlphaFoldDB" id="A0A7W5XKX0"/>
<proteinExistence type="predicted"/>
<sequence>MNRGRFGEERGSATAEFTMISALLLGLCLVVVQIAGMVHVRNTLIDAASTGARFGALHDRTADDGLDRTRELISSSVSGRYAENVTYDYSESAQGQTLRITVRAQYPLLGLFAGVGDLEVSGSAYEFD</sequence>
<reference evidence="3 4" key="1">
    <citation type="submission" date="2020-08" db="EMBL/GenBank/DDBJ databases">
        <title>Sequencing the genomes of 1000 actinobacteria strains.</title>
        <authorList>
            <person name="Klenk H.-P."/>
        </authorList>
    </citation>
    <scope>NUCLEOTIDE SEQUENCE [LARGE SCALE GENOMIC DNA]</scope>
    <source>
        <strain evidence="3 4">DSM 28238</strain>
    </source>
</reference>